<dbReference type="Proteomes" id="UP000007879">
    <property type="component" value="Unassembled WGS sequence"/>
</dbReference>
<evidence type="ECO:0000313" key="12">
    <source>
        <dbReference type="EnsemblMetazoa" id="XP_019848892.1"/>
    </source>
</evidence>
<dbReference type="KEGG" id="aqu:109580294"/>
<feature type="transmembrane region" description="Helical" evidence="10">
    <location>
        <begin position="646"/>
        <end position="664"/>
    </location>
</feature>
<dbReference type="SUPFAM" id="SSF81324">
    <property type="entry name" value="Voltage-gated potassium channels"/>
    <property type="match status" value="4"/>
</dbReference>
<feature type="transmembrane region" description="Helical" evidence="10">
    <location>
        <begin position="724"/>
        <end position="752"/>
    </location>
</feature>
<keyword evidence="2" id="KW-0813">Transport</keyword>
<feature type="transmembrane region" description="Helical" evidence="10">
    <location>
        <begin position="1370"/>
        <end position="1392"/>
    </location>
</feature>
<feature type="domain" description="Cyclic nucleotide-binding" evidence="11">
    <location>
        <begin position="2030"/>
        <end position="2142"/>
    </location>
</feature>
<dbReference type="InterPro" id="IPR018490">
    <property type="entry name" value="cNMP-bd_dom_sf"/>
</dbReference>
<protein>
    <recommendedName>
        <fullName evidence="11">Cyclic nucleotide-binding domain-containing protein</fullName>
    </recommendedName>
</protein>
<keyword evidence="13" id="KW-1185">Reference proteome</keyword>
<comment type="subcellular location">
    <subcellularLocation>
        <location evidence="1">Membrane</location>
        <topology evidence="1">Multi-pass membrane protein</topology>
    </subcellularLocation>
</comment>
<evidence type="ECO:0000259" key="11">
    <source>
        <dbReference type="PROSITE" id="PS50042"/>
    </source>
</evidence>
<evidence type="ECO:0000256" key="10">
    <source>
        <dbReference type="SAM" id="Phobius"/>
    </source>
</evidence>
<feature type="transmembrane region" description="Helical" evidence="10">
    <location>
        <begin position="497"/>
        <end position="517"/>
    </location>
</feature>
<feature type="transmembrane region" description="Helical" evidence="10">
    <location>
        <begin position="1143"/>
        <end position="1164"/>
    </location>
</feature>
<dbReference type="Gene3D" id="1.10.287.630">
    <property type="entry name" value="Helix hairpin bin"/>
    <property type="match status" value="4"/>
</dbReference>
<dbReference type="InterPro" id="IPR050866">
    <property type="entry name" value="CNG_cation_channel"/>
</dbReference>
<evidence type="ECO:0000256" key="6">
    <source>
        <dbReference type="ARBA" id="ARBA00023136"/>
    </source>
</evidence>
<dbReference type="InterPro" id="IPR018488">
    <property type="entry name" value="cNMP-bd_CS"/>
</dbReference>
<feature type="transmembrane region" description="Helical" evidence="10">
    <location>
        <begin position="1224"/>
        <end position="1247"/>
    </location>
</feature>
<dbReference type="Pfam" id="PF00520">
    <property type="entry name" value="Ion_trans"/>
    <property type="match status" value="4"/>
</dbReference>
<dbReference type="InterPro" id="IPR003938">
    <property type="entry name" value="K_chnl_volt-dep_EAG/ELK/ERG"/>
</dbReference>
<dbReference type="SUPFAM" id="SSF51206">
    <property type="entry name" value="cAMP-binding domain-like"/>
    <property type="match status" value="4"/>
</dbReference>
<feature type="transmembrane region" description="Helical" evidence="10">
    <location>
        <begin position="237"/>
        <end position="261"/>
    </location>
</feature>
<feature type="transmembrane region" description="Helical" evidence="10">
    <location>
        <begin position="1781"/>
        <end position="1801"/>
    </location>
</feature>
<feature type="transmembrane region" description="Helical" evidence="10">
    <location>
        <begin position="1737"/>
        <end position="1760"/>
    </location>
</feature>
<dbReference type="InterPro" id="IPR005821">
    <property type="entry name" value="Ion_trans_dom"/>
</dbReference>
<evidence type="ECO:0000256" key="7">
    <source>
        <dbReference type="ARBA" id="ARBA00023286"/>
    </source>
</evidence>
<evidence type="ECO:0000256" key="9">
    <source>
        <dbReference type="SAM" id="Coils"/>
    </source>
</evidence>
<dbReference type="Pfam" id="PF00027">
    <property type="entry name" value="cNMP_binding"/>
    <property type="match status" value="4"/>
</dbReference>
<accession>A0AAN0IWG6</accession>
<dbReference type="GO" id="GO:0005249">
    <property type="term" value="F:voltage-gated potassium channel activity"/>
    <property type="evidence" value="ECO:0007669"/>
    <property type="project" value="InterPro"/>
</dbReference>
<dbReference type="EnsemblMetazoa" id="XM_019993333.1">
    <property type="protein sequence ID" value="XP_019848892.1"/>
    <property type="gene ID" value="LOC109580294"/>
</dbReference>
<keyword evidence="3 10" id="KW-0812">Transmembrane</keyword>
<dbReference type="CDD" id="cd00038">
    <property type="entry name" value="CAP_ED"/>
    <property type="match status" value="4"/>
</dbReference>
<organism evidence="12 13">
    <name type="scientific">Amphimedon queenslandica</name>
    <name type="common">Sponge</name>
    <dbReference type="NCBI Taxonomy" id="400682"/>
    <lineage>
        <taxon>Eukaryota</taxon>
        <taxon>Metazoa</taxon>
        <taxon>Porifera</taxon>
        <taxon>Demospongiae</taxon>
        <taxon>Heteroscleromorpha</taxon>
        <taxon>Haplosclerida</taxon>
        <taxon>Niphatidae</taxon>
        <taxon>Amphimedon</taxon>
    </lineage>
</organism>
<keyword evidence="4 10" id="KW-1133">Transmembrane helix</keyword>
<evidence type="ECO:0000256" key="8">
    <source>
        <dbReference type="ARBA" id="ARBA00023303"/>
    </source>
</evidence>
<feature type="transmembrane region" description="Helical" evidence="10">
    <location>
        <begin position="1708"/>
        <end position="1731"/>
    </location>
</feature>
<feature type="domain" description="Cyclic nucleotide-binding" evidence="11">
    <location>
        <begin position="830"/>
        <end position="931"/>
    </location>
</feature>
<dbReference type="FunFam" id="1.10.287.630:FF:000001">
    <property type="entry name" value="Cyclic nucleotide-gated channel alpha 3"/>
    <property type="match status" value="1"/>
</dbReference>
<feature type="transmembrane region" description="Helical" evidence="10">
    <location>
        <begin position="1846"/>
        <end position="1871"/>
    </location>
</feature>
<dbReference type="InterPro" id="IPR014710">
    <property type="entry name" value="RmlC-like_jellyroll"/>
</dbReference>
<feature type="transmembrane region" description="Helical" evidence="10">
    <location>
        <begin position="576"/>
        <end position="603"/>
    </location>
</feature>
<evidence type="ECO:0000313" key="13">
    <source>
        <dbReference type="Proteomes" id="UP000007879"/>
    </source>
</evidence>
<proteinExistence type="predicted"/>
<reference evidence="13" key="1">
    <citation type="journal article" date="2010" name="Nature">
        <title>The Amphimedon queenslandica genome and the evolution of animal complexity.</title>
        <authorList>
            <person name="Srivastava M."/>
            <person name="Simakov O."/>
            <person name="Chapman J."/>
            <person name="Fahey B."/>
            <person name="Gauthier M.E."/>
            <person name="Mitros T."/>
            <person name="Richards G.S."/>
            <person name="Conaco C."/>
            <person name="Dacre M."/>
            <person name="Hellsten U."/>
            <person name="Larroux C."/>
            <person name="Putnam N.H."/>
            <person name="Stanke M."/>
            <person name="Adamska M."/>
            <person name="Darling A."/>
            <person name="Degnan S.M."/>
            <person name="Oakley T.H."/>
            <person name="Plachetzki D.C."/>
            <person name="Zhai Y."/>
            <person name="Adamski M."/>
            <person name="Calcino A."/>
            <person name="Cummins S.F."/>
            <person name="Goodstein D.M."/>
            <person name="Harris C."/>
            <person name="Jackson D.J."/>
            <person name="Leys S.P."/>
            <person name="Shu S."/>
            <person name="Woodcroft B.J."/>
            <person name="Vervoort M."/>
            <person name="Kosik K.S."/>
            <person name="Manning G."/>
            <person name="Degnan B.M."/>
            <person name="Rokhsar D.S."/>
        </authorList>
    </citation>
    <scope>NUCLEOTIDE SEQUENCE [LARGE SCALE GENOMIC DNA]</scope>
</reference>
<name>A0AAN0IWG6_AMPQE</name>
<feature type="transmembrane region" description="Helical" evidence="10">
    <location>
        <begin position="685"/>
        <end position="704"/>
    </location>
</feature>
<dbReference type="SMART" id="SM00100">
    <property type="entry name" value="cNMP"/>
    <property type="match status" value="4"/>
</dbReference>
<dbReference type="PROSITE" id="PS00888">
    <property type="entry name" value="CNMP_BINDING_1"/>
    <property type="match status" value="2"/>
</dbReference>
<dbReference type="PROSITE" id="PS00889">
    <property type="entry name" value="CNMP_BINDING_2"/>
    <property type="match status" value="1"/>
</dbReference>
<feature type="transmembrane region" description="Helical" evidence="10">
    <location>
        <begin position="537"/>
        <end position="555"/>
    </location>
</feature>
<dbReference type="InterPro" id="IPR000595">
    <property type="entry name" value="cNMP-bd_dom"/>
</dbReference>
<dbReference type="Gene3D" id="1.10.287.70">
    <property type="match status" value="4"/>
</dbReference>
<dbReference type="GO" id="GO:0005221">
    <property type="term" value="F:intracellularly cyclic nucleotide-activated monoatomic cation channel activity"/>
    <property type="evidence" value="ECO:0007669"/>
    <property type="project" value="InterPro"/>
</dbReference>
<keyword evidence="7" id="KW-1071">Ligand-gated ion channel</keyword>
<feature type="transmembrane region" description="Helical" evidence="10">
    <location>
        <begin position="1284"/>
        <end position="1306"/>
    </location>
</feature>
<dbReference type="Gene3D" id="2.60.120.10">
    <property type="entry name" value="Jelly Rolls"/>
    <property type="match status" value="4"/>
</dbReference>
<keyword evidence="5" id="KW-0406">Ion transport</keyword>
<dbReference type="PANTHER" id="PTHR45638">
    <property type="entry name" value="CYCLIC NUCLEOTIDE-GATED CATION CHANNEL SUBUNIT A"/>
    <property type="match status" value="1"/>
</dbReference>
<feature type="domain" description="Cyclic nucleotide-binding" evidence="11">
    <location>
        <begin position="375"/>
        <end position="442"/>
    </location>
</feature>
<evidence type="ECO:0000256" key="2">
    <source>
        <dbReference type="ARBA" id="ARBA00022448"/>
    </source>
</evidence>
<feature type="transmembrane region" description="Helical" evidence="10">
    <location>
        <begin position="1927"/>
        <end position="1952"/>
    </location>
</feature>
<evidence type="ECO:0000256" key="3">
    <source>
        <dbReference type="ARBA" id="ARBA00022692"/>
    </source>
</evidence>
<feature type="transmembrane region" description="Helical" evidence="10">
    <location>
        <begin position="48"/>
        <end position="70"/>
    </location>
</feature>
<dbReference type="GO" id="GO:0016020">
    <property type="term" value="C:membrane"/>
    <property type="evidence" value="ECO:0007669"/>
    <property type="project" value="UniProtKB-SubCell"/>
</dbReference>
<reference evidence="12" key="2">
    <citation type="submission" date="2024-06" db="UniProtKB">
        <authorList>
            <consortium name="EnsemblMetazoa"/>
        </authorList>
    </citation>
    <scope>IDENTIFICATION</scope>
</reference>
<keyword evidence="9" id="KW-0175">Coiled coil</keyword>
<evidence type="ECO:0000256" key="5">
    <source>
        <dbReference type="ARBA" id="ARBA00023065"/>
    </source>
</evidence>
<evidence type="ECO:0000256" key="1">
    <source>
        <dbReference type="ARBA" id="ARBA00004141"/>
    </source>
</evidence>
<dbReference type="GeneID" id="109580294"/>
<dbReference type="RefSeq" id="XP_019848892.1">
    <property type="nucleotide sequence ID" value="XM_019993333.1"/>
</dbReference>
<feature type="transmembrane region" description="Helical" evidence="10">
    <location>
        <begin position="20"/>
        <end position="42"/>
    </location>
</feature>
<dbReference type="GO" id="GO:0044877">
    <property type="term" value="F:protein-containing complex binding"/>
    <property type="evidence" value="ECO:0007669"/>
    <property type="project" value="TreeGrafter"/>
</dbReference>
<keyword evidence="8" id="KW-0407">Ion channel</keyword>
<dbReference type="PROSITE" id="PS50042">
    <property type="entry name" value="CNMP_BINDING_3"/>
    <property type="match status" value="4"/>
</dbReference>
<evidence type="ECO:0000256" key="4">
    <source>
        <dbReference type="ARBA" id="ARBA00022989"/>
    </source>
</evidence>
<feature type="domain" description="Cyclic nucleotide-binding" evidence="11">
    <location>
        <begin position="1473"/>
        <end position="1575"/>
    </location>
</feature>
<dbReference type="PANTHER" id="PTHR45638:SF19">
    <property type="entry name" value="CYCLIC NUCLEOTIDE-BINDING DOMAIN-CONTAINING PROTEIN"/>
    <property type="match status" value="1"/>
</dbReference>
<feature type="coiled-coil region" evidence="9">
    <location>
        <begin position="435"/>
        <end position="462"/>
    </location>
</feature>
<keyword evidence="6 10" id="KW-0472">Membrane</keyword>
<feature type="transmembrane region" description="Helical" evidence="10">
    <location>
        <begin position="1170"/>
        <end position="1190"/>
    </location>
</feature>
<sequence length="2159" mass="245303">MYPQILVPLLKVKAPTILLIWESILTLSIILSVTGVSILFGFDANHEFWLSIVYLTDFLYFFGILSRPVLDHSAARIDVKHFTIYLRRYLKTSFTFDLLTIAPFEIIAAFNPTIGAFIRINRVFRVYRIWKFLTKCERHFISYGPWIQSLLYVTLSGLSVQFIACFWYSLSCYNAAELLHNGCLNGTWANSSSIAIDINVYSASITQKYIVSLYWAISTLTSVGYGDIHAISLSEKFIALVSMVWGVVMYGYILGGVTSTLTNLDAARGRYTQQLQAIERYMKSAKISSVLFIRVTDYLEYNWSYRRGVIGKDLLEELPLALRNNTRNEMYQDTMIASRLFHGVSQVFLRVLCSKVKELFFLPHQMIVNETDQFLYFMHKGTAEVAEKADPTHLLKELKPGDVFGEDPVGLESDDTSNEVIVTAKTHCHVLALNKNELNEIMTNLSSERNVEKERRASYKRELEQSKFNYVILKMRNKFPTISRIIFDKPLLPKSKFLLIWNYILFSFIITVCWLYPFQAGFSSYHHSVGFSNAPGFLFILTYLIDLIFVIDIIISLKKSFITAKGYERDPVTIALAYLSSFTFLVDVAALVPMEILAAGVVVNKLNWAAAFKMNRLLKLWKVILWFDGSEKSLHYSVSRVRGLKFLLYIILITHWSACAWFSIACDQLLIRRCKSTSWITKNNIGYSSSSVIHNYILSLYWSTTTTTLVGYGDIVPVNNDERVLAICVMLLGIWCYGYMLGSAAAIITHTLQPRVQFQKRLQAVKEFMKHNKLNRGLIERVNDFFAVLWTKSKGTSIPGVESVLSQLPLSLQQDIKMEECFPLLSRVMFFNEISNEDFMKQISLSSVTHYFNIEDIILYHGDMSRNLYCVRKGYIEVLSEDLSHVIRTVSPGSHFGELGFFFGTPLTATVRSASQSEVFSISYHDVRQVLKGFPQLEKIFLELEKDDDILSQLLHSFAIERLPPQTKRMSLEEEEDYVAHHSFKKEYSIVAGLAAAMVPALAIATPRQSPPLVNAALSSVGPREMQSQLTPPTLLDYSLSANNKKRKDSIRQYSTSAIRYSNREGSDDPAVSIQDIPITESSVTEVFNYEDDVNCCDVGLARCKIIGKPLRCIYSQGGTIFGKILSHFLLDRYLLINESLAAAWNSTAVILSIVTFITVSFQASFYYSLPPVVAALLWILNYFLDIFFISDMILKFHTSYYDEDGLLVIGKVDRANHYIKTTFILDVIALLPTELIVFAIFSPLGLGPRTSLMSLARLNRLVHIHRLVIFFNDIKNLMPKMIWLIKLLVYLLLSTHLIGCSWFMISCSCLSLHSCCSLGSWANSGIFKNQSLISSSFSVQYMNSLYWSVATTASVGYGDITPHRSLERLYAICFEVFGVLFYGLIVAYFTASLVNDDIGRAQYQDKLEMIKKYLKEHKVDGILKNRVINHYEYMWQRNKALDFHDLFKDMPPSLQSDVSLALYKNAIDKVPLFRNTGIGFTKLLALSMRPVLYLKGEYVIRKGDIGNEMYFISQGSVEIISNDGHEGTRLTVLDEGKFFGEISLVFDCSRTASVRTLSNCDLFVLSKSDFESALDKYQDVADQIKVVALQRATLSVLTDMVVNESLAKGKTKDETIESIFEAAKKTAVSSKRSSSVWGRLGRLSLRRPTVNTVMTTLDEEMEERGRGEEVSKDRRISLSTAVFEGVLKWPGLRNCVTFTLSPIGKHALFFTILTYTMAYISAFCLSYQIFFFSSSAGLSTINFLFEIYFLIEILIKFHLGYEDPSSGLIVRDFKLTFLHYLRSPFGFTLDFIATFPFHILSAFAELIIGSHSVMSTYLKIPHFLRMLKFWRLFLIQEKKLNQKTALIQALKFFVLTSLATQFAACFWYFLSCSSSSCHEDSWATAINLTAADSDTTRYITSLYWAVTTMTTVGYGDIVPQNYTEKLYAILIMIFGKLFYGFLLGSVASMLANRKKRQVMFMNKLDSIKDYVVAADVSVPLERKVIHHCNHHWLESKGIDRQTLFDDTPYCLQSEIALATTQKLLQMVPVLNSVSGSLLCQISLHLRPCYFSAGEIIISRGDVGHGLYFIYDGIVEKLLEEGRQSAADPHSSSLAPLSTILSDGDYFGQENLTNENHWARADVFAASDCHLFLLRVEDFKTLSDKHSKIKELVFDSNNY</sequence>
<dbReference type="PRINTS" id="PR01463">
    <property type="entry name" value="EAGCHANLFMLY"/>
</dbReference>